<gene>
    <name evidence="2" type="ORF">DI616_07830</name>
</gene>
<dbReference type="InterPro" id="IPR005302">
    <property type="entry name" value="MoCF_Sase_C"/>
</dbReference>
<dbReference type="SUPFAM" id="SSF50800">
    <property type="entry name" value="PK beta-barrel domain-like"/>
    <property type="match status" value="1"/>
</dbReference>
<sequence length="259" mass="28486">MTRLAQIWRYPVKSIGRERITRARLDKGGKLPFDRHWAVLHEGAADRVTDGDTLDGWLPKAAFLRGAAGPELQAISGGLDGETLVFSHPEHGSISVGPGHEPDCANLIEWLRPLWPQDKPPPSQLVRSTEPLTDTRKPFVSINSLDSLAALEAHVGQRIGVERWRGNLWIEGAEPFSEMDWIDREFTIGAVRLIGRKPIGRCSATSVDTQTGTPDFDMIQTLTEYRGHSTFGIYAEVLEGGEIAEMDEVTLSPAPDASA</sequence>
<dbReference type="AlphaFoldDB" id="A0A533I847"/>
<dbReference type="Pfam" id="PF03473">
    <property type="entry name" value="MOSC"/>
    <property type="match status" value="1"/>
</dbReference>
<dbReference type="InterPro" id="IPR011037">
    <property type="entry name" value="Pyrv_Knase-like_insert_dom_sf"/>
</dbReference>
<evidence type="ECO:0000313" key="2">
    <source>
        <dbReference type="EMBL" id="TKW66975.1"/>
    </source>
</evidence>
<organism evidence="2 3">
    <name type="scientific">Paracoccus denitrificans</name>
    <dbReference type="NCBI Taxonomy" id="266"/>
    <lineage>
        <taxon>Bacteria</taxon>
        <taxon>Pseudomonadati</taxon>
        <taxon>Pseudomonadota</taxon>
        <taxon>Alphaproteobacteria</taxon>
        <taxon>Rhodobacterales</taxon>
        <taxon>Paracoccaceae</taxon>
        <taxon>Paracoccus</taxon>
    </lineage>
</organism>
<reference evidence="2 3" key="1">
    <citation type="journal article" date="2017" name="Nat. Commun.">
        <title>In situ click chemistry generation of cyclooxygenase-2 inhibitors.</title>
        <authorList>
            <person name="Bhardwaj A."/>
            <person name="Kaur J."/>
            <person name="Wuest M."/>
            <person name="Wuest F."/>
        </authorList>
    </citation>
    <scope>NUCLEOTIDE SEQUENCE [LARGE SCALE GENOMIC DNA]</scope>
    <source>
        <strain evidence="2">S2_012_000_R3_94</strain>
    </source>
</reference>
<dbReference type="GO" id="GO:0030170">
    <property type="term" value="F:pyridoxal phosphate binding"/>
    <property type="evidence" value="ECO:0007669"/>
    <property type="project" value="InterPro"/>
</dbReference>
<dbReference type="GO" id="GO:0030151">
    <property type="term" value="F:molybdenum ion binding"/>
    <property type="evidence" value="ECO:0007669"/>
    <property type="project" value="InterPro"/>
</dbReference>
<name>A0A533I847_PARDE</name>
<proteinExistence type="predicted"/>
<dbReference type="PROSITE" id="PS51340">
    <property type="entry name" value="MOSC"/>
    <property type="match status" value="1"/>
</dbReference>
<evidence type="ECO:0000313" key="3">
    <source>
        <dbReference type="Proteomes" id="UP000315344"/>
    </source>
</evidence>
<comment type="caution">
    <text evidence="2">The sequence shown here is derived from an EMBL/GenBank/DDBJ whole genome shotgun (WGS) entry which is preliminary data.</text>
</comment>
<dbReference type="GO" id="GO:0003824">
    <property type="term" value="F:catalytic activity"/>
    <property type="evidence" value="ECO:0007669"/>
    <property type="project" value="InterPro"/>
</dbReference>
<evidence type="ECO:0000259" key="1">
    <source>
        <dbReference type="PROSITE" id="PS51340"/>
    </source>
</evidence>
<feature type="domain" description="MOSC" evidence="1">
    <location>
        <begin position="82"/>
        <end position="252"/>
    </location>
</feature>
<accession>A0A533I847</accession>
<dbReference type="Pfam" id="PF03476">
    <property type="entry name" value="MOSC_N"/>
    <property type="match status" value="1"/>
</dbReference>
<dbReference type="Gene3D" id="2.40.33.20">
    <property type="entry name" value="PK beta-barrel domain-like"/>
    <property type="match status" value="1"/>
</dbReference>
<dbReference type="Proteomes" id="UP000315344">
    <property type="component" value="Unassembled WGS sequence"/>
</dbReference>
<dbReference type="InterPro" id="IPR005303">
    <property type="entry name" value="MOCOS_middle"/>
</dbReference>
<dbReference type="EMBL" id="VAFL01000005">
    <property type="protein sequence ID" value="TKW66975.1"/>
    <property type="molecule type" value="Genomic_DNA"/>
</dbReference>
<protein>
    <submittedName>
        <fullName evidence="2">MOSC domain-containing protein</fullName>
    </submittedName>
</protein>